<name>A0A2T0WV72_9BACT</name>
<keyword evidence="2" id="KW-1185">Reference proteome</keyword>
<evidence type="ECO:0000313" key="2">
    <source>
        <dbReference type="Proteomes" id="UP000238157"/>
    </source>
</evidence>
<dbReference type="OrthoDB" id="9872851at2"/>
<sequence length="135" mass="15026">MERISLITSLYIGLASHHPQLTLTDGFPSAQDLIDFFKEAPLVLERSDIREESNDTDQGDVISFAVRSTIPRDSDYHSQFAGKEVMAYLTTANGERHFLGSDDTPMTFQYTRDSGAGNADNRETIISLSLQIPLI</sequence>
<comment type="caution">
    <text evidence="1">The sequence shown here is derived from an EMBL/GenBank/DDBJ whole genome shotgun (WGS) entry which is preliminary data.</text>
</comment>
<dbReference type="EMBL" id="PVTR01000001">
    <property type="protein sequence ID" value="PRY90592.1"/>
    <property type="molecule type" value="Genomic_DNA"/>
</dbReference>
<accession>A0A2T0WV72</accession>
<proteinExistence type="predicted"/>
<dbReference type="Proteomes" id="UP000238157">
    <property type="component" value="Unassembled WGS sequence"/>
</dbReference>
<protein>
    <submittedName>
        <fullName evidence="1">Uncharacterized protein</fullName>
    </submittedName>
</protein>
<gene>
    <name evidence="1" type="ORF">CLW00_101256</name>
</gene>
<evidence type="ECO:0000313" key="1">
    <source>
        <dbReference type="EMBL" id="PRY90592.1"/>
    </source>
</evidence>
<reference evidence="1 2" key="1">
    <citation type="submission" date="2018-03" db="EMBL/GenBank/DDBJ databases">
        <title>Genomic Encyclopedia of Archaeal and Bacterial Type Strains, Phase II (KMG-II): from individual species to whole genera.</title>
        <authorList>
            <person name="Goeker M."/>
        </authorList>
    </citation>
    <scope>NUCLEOTIDE SEQUENCE [LARGE SCALE GENOMIC DNA]</scope>
    <source>
        <strain evidence="1 2">DSM 27929</strain>
    </source>
</reference>
<dbReference type="AlphaFoldDB" id="A0A2T0WV72"/>
<organism evidence="1 2">
    <name type="scientific">Mongoliibacter ruber</name>
    <dbReference type="NCBI Taxonomy" id="1750599"/>
    <lineage>
        <taxon>Bacteria</taxon>
        <taxon>Pseudomonadati</taxon>
        <taxon>Bacteroidota</taxon>
        <taxon>Cytophagia</taxon>
        <taxon>Cytophagales</taxon>
        <taxon>Cyclobacteriaceae</taxon>
        <taxon>Mongoliibacter</taxon>
    </lineage>
</organism>
<dbReference type="RefSeq" id="WP_106131832.1">
    <property type="nucleotide sequence ID" value="NZ_PVTR01000001.1"/>
</dbReference>